<protein>
    <submittedName>
        <fullName evidence="1">Uncharacterized protein</fullName>
    </submittedName>
</protein>
<evidence type="ECO:0000313" key="1">
    <source>
        <dbReference type="EMBL" id="KAI0049307.1"/>
    </source>
</evidence>
<organism evidence="1 2">
    <name type="scientific">Auriscalpium vulgare</name>
    <dbReference type="NCBI Taxonomy" id="40419"/>
    <lineage>
        <taxon>Eukaryota</taxon>
        <taxon>Fungi</taxon>
        <taxon>Dikarya</taxon>
        <taxon>Basidiomycota</taxon>
        <taxon>Agaricomycotina</taxon>
        <taxon>Agaricomycetes</taxon>
        <taxon>Russulales</taxon>
        <taxon>Auriscalpiaceae</taxon>
        <taxon>Auriscalpium</taxon>
    </lineage>
</organism>
<name>A0ACB8RZI9_9AGAM</name>
<reference evidence="1" key="2">
    <citation type="journal article" date="2022" name="New Phytol.">
        <title>Evolutionary transition to the ectomycorrhizal habit in the genomes of a hyperdiverse lineage of mushroom-forming fungi.</title>
        <authorList>
            <person name="Looney B."/>
            <person name="Miyauchi S."/>
            <person name="Morin E."/>
            <person name="Drula E."/>
            <person name="Courty P.E."/>
            <person name="Kohler A."/>
            <person name="Kuo A."/>
            <person name="LaButti K."/>
            <person name="Pangilinan J."/>
            <person name="Lipzen A."/>
            <person name="Riley R."/>
            <person name="Andreopoulos W."/>
            <person name="He G."/>
            <person name="Johnson J."/>
            <person name="Nolan M."/>
            <person name="Tritt A."/>
            <person name="Barry K.W."/>
            <person name="Grigoriev I.V."/>
            <person name="Nagy L.G."/>
            <person name="Hibbett D."/>
            <person name="Henrissat B."/>
            <person name="Matheny P.B."/>
            <person name="Labbe J."/>
            <person name="Martin F.M."/>
        </authorList>
    </citation>
    <scope>NUCLEOTIDE SEQUENCE</scope>
    <source>
        <strain evidence="1">FP105234-sp</strain>
    </source>
</reference>
<reference evidence="1" key="1">
    <citation type="submission" date="2021-02" db="EMBL/GenBank/DDBJ databases">
        <authorList>
            <consortium name="DOE Joint Genome Institute"/>
            <person name="Ahrendt S."/>
            <person name="Looney B.P."/>
            <person name="Miyauchi S."/>
            <person name="Morin E."/>
            <person name="Drula E."/>
            <person name="Courty P.E."/>
            <person name="Chicoki N."/>
            <person name="Fauchery L."/>
            <person name="Kohler A."/>
            <person name="Kuo A."/>
            <person name="Labutti K."/>
            <person name="Pangilinan J."/>
            <person name="Lipzen A."/>
            <person name="Riley R."/>
            <person name="Andreopoulos W."/>
            <person name="He G."/>
            <person name="Johnson J."/>
            <person name="Barry K.W."/>
            <person name="Grigoriev I.V."/>
            <person name="Nagy L."/>
            <person name="Hibbett D."/>
            <person name="Henrissat B."/>
            <person name="Matheny P.B."/>
            <person name="Labbe J."/>
            <person name="Martin F."/>
        </authorList>
    </citation>
    <scope>NUCLEOTIDE SEQUENCE</scope>
    <source>
        <strain evidence="1">FP105234-sp</strain>
    </source>
</reference>
<keyword evidence="2" id="KW-1185">Reference proteome</keyword>
<evidence type="ECO:0000313" key="2">
    <source>
        <dbReference type="Proteomes" id="UP000814033"/>
    </source>
</evidence>
<proteinExistence type="predicted"/>
<gene>
    <name evidence="1" type="ORF">FA95DRAFT_1556958</name>
</gene>
<sequence length="80" mass="9049">MHLTACALGVLCYVGFVHLPLQPILVRAIHVRVRILRVSSPKSLLSIQSNSIRDVLATTKSSEVWEHADRRYPSDSARRR</sequence>
<dbReference type="EMBL" id="MU275874">
    <property type="protein sequence ID" value="KAI0049307.1"/>
    <property type="molecule type" value="Genomic_DNA"/>
</dbReference>
<comment type="caution">
    <text evidence="1">The sequence shown here is derived from an EMBL/GenBank/DDBJ whole genome shotgun (WGS) entry which is preliminary data.</text>
</comment>
<accession>A0ACB8RZI9</accession>
<dbReference type="Proteomes" id="UP000814033">
    <property type="component" value="Unassembled WGS sequence"/>
</dbReference>